<organism evidence="1">
    <name type="scientific">Inoviridae sp. ct0O611</name>
    <dbReference type="NCBI Taxonomy" id="2826755"/>
    <lineage>
        <taxon>Viruses</taxon>
        <taxon>Monodnaviria</taxon>
        <taxon>Loebvirae</taxon>
        <taxon>Hofneiviricota</taxon>
        <taxon>Faserviricetes</taxon>
        <taxon>Tubulavirales</taxon>
        <taxon>Inoviridae</taxon>
    </lineage>
</organism>
<evidence type="ECO:0000313" key="1">
    <source>
        <dbReference type="EMBL" id="DAD83804.1"/>
    </source>
</evidence>
<reference evidence="1" key="1">
    <citation type="journal article" date="2021" name="Proc. Natl. Acad. Sci. U.S.A.">
        <title>A Catalog of Tens of Thousands of Viruses from Human Metagenomes Reveals Hidden Associations with Chronic Diseases.</title>
        <authorList>
            <person name="Tisza M.J."/>
            <person name="Buck C.B."/>
        </authorList>
    </citation>
    <scope>NUCLEOTIDE SEQUENCE</scope>
    <source>
        <strain evidence="1">Ct0O611</strain>
    </source>
</reference>
<accession>A0A8S5MNL6</accession>
<dbReference type="EMBL" id="BK014942">
    <property type="protein sequence ID" value="DAD83804.1"/>
    <property type="molecule type" value="Genomic_DNA"/>
</dbReference>
<sequence>MLKKALKILIFAVCLLISWLYGYEYGQKSNQKCYEDIISTHAKYRVCSLSGENLGEIEFIELDKLEEINLQNKEQTLK</sequence>
<proteinExistence type="predicted"/>
<name>A0A8S5MNL6_9VIRU</name>
<protein>
    <submittedName>
        <fullName evidence="1">Uncharacterized protein</fullName>
    </submittedName>
</protein>